<reference evidence="5 6" key="1">
    <citation type="submission" date="2023-02" db="EMBL/GenBank/DDBJ databases">
        <title>Genome sequence of Mucilaginibacter jinjuensis strain KACC 16571.</title>
        <authorList>
            <person name="Kim S."/>
            <person name="Heo J."/>
            <person name="Kwon S.-W."/>
        </authorList>
    </citation>
    <scope>NUCLEOTIDE SEQUENCE [LARGE SCALE GENOMIC DNA]</scope>
    <source>
        <strain evidence="5 6">KACC 16571</strain>
    </source>
</reference>
<protein>
    <submittedName>
        <fullName evidence="5">Sensor protein KdpD</fullName>
    </submittedName>
</protein>
<dbReference type="Pfam" id="PF02702">
    <property type="entry name" value="KdpD"/>
    <property type="match status" value="1"/>
</dbReference>
<dbReference type="PANTHER" id="PTHR45569">
    <property type="entry name" value="SENSOR PROTEIN KDPD"/>
    <property type="match status" value="1"/>
</dbReference>
<dbReference type="SUPFAM" id="SSF52540">
    <property type="entry name" value="P-loop containing nucleoside triphosphate hydrolases"/>
    <property type="match status" value="1"/>
</dbReference>
<evidence type="ECO:0000256" key="1">
    <source>
        <dbReference type="ARBA" id="ARBA00022679"/>
    </source>
</evidence>
<feature type="domain" description="Signal transduction histidine kinase osmosensitive K+ channel sensor N-terminal" evidence="4">
    <location>
        <begin position="19"/>
        <end position="228"/>
    </location>
</feature>
<proteinExistence type="predicted"/>
<organism evidence="5 6">
    <name type="scientific">Mucilaginibacter jinjuensis</name>
    <dbReference type="NCBI Taxonomy" id="1176721"/>
    <lineage>
        <taxon>Bacteria</taxon>
        <taxon>Pseudomonadati</taxon>
        <taxon>Bacteroidota</taxon>
        <taxon>Sphingobacteriia</taxon>
        <taxon>Sphingobacteriales</taxon>
        <taxon>Sphingobacteriaceae</taxon>
        <taxon>Mucilaginibacter</taxon>
    </lineage>
</organism>
<dbReference type="Proteomes" id="UP001216139">
    <property type="component" value="Chromosome"/>
</dbReference>
<dbReference type="InterPro" id="IPR052023">
    <property type="entry name" value="Histidine_kinase_KdpD"/>
</dbReference>
<dbReference type="PANTHER" id="PTHR45569:SF1">
    <property type="entry name" value="SENSOR PROTEIN KDPD"/>
    <property type="match status" value="1"/>
</dbReference>
<keyword evidence="1" id="KW-0808">Transferase</keyword>
<accession>A0ABY7T977</accession>
<evidence type="ECO:0000256" key="3">
    <source>
        <dbReference type="ARBA" id="ARBA00023012"/>
    </source>
</evidence>
<dbReference type="RefSeq" id="WP_273631249.1">
    <property type="nucleotide sequence ID" value="NZ_CP117167.1"/>
</dbReference>
<evidence type="ECO:0000259" key="4">
    <source>
        <dbReference type="Pfam" id="PF02702"/>
    </source>
</evidence>
<dbReference type="EMBL" id="CP117167">
    <property type="protein sequence ID" value="WCT12976.1"/>
    <property type="molecule type" value="Genomic_DNA"/>
</dbReference>
<dbReference type="InterPro" id="IPR027417">
    <property type="entry name" value="P-loop_NTPase"/>
</dbReference>
<dbReference type="Gene3D" id="3.40.50.300">
    <property type="entry name" value="P-loop containing nucleotide triphosphate hydrolases"/>
    <property type="match status" value="1"/>
</dbReference>
<name>A0ABY7T977_9SPHI</name>
<keyword evidence="3" id="KW-0902">Two-component regulatory system</keyword>
<keyword evidence="2" id="KW-0418">Kinase</keyword>
<dbReference type="InterPro" id="IPR003852">
    <property type="entry name" value="Sig_transdc_His_kinase_KdpD_N"/>
</dbReference>
<evidence type="ECO:0000313" key="5">
    <source>
        <dbReference type="EMBL" id="WCT12976.1"/>
    </source>
</evidence>
<evidence type="ECO:0000313" key="6">
    <source>
        <dbReference type="Proteomes" id="UP001216139"/>
    </source>
</evidence>
<gene>
    <name evidence="5" type="ORF">PQO05_03385</name>
</gene>
<keyword evidence="6" id="KW-1185">Reference proteome</keyword>
<evidence type="ECO:0000256" key="2">
    <source>
        <dbReference type="ARBA" id="ARBA00022777"/>
    </source>
</evidence>
<sequence length="374" mass="42458">MAEQDSTVKTFIELVKKSRRGKFKIYIGMSAGVGKTYRMLQEAHALLRNGIDIQIGYIETHNRAETQALVAGIPLIPRRNVFYKGKELEEMDLHAILNRHPEVVIVDELAHTNIEGSKNSKRWQDVLDILEAGISVISAVNIQHLESMNQEIESITGIAITERIPDKVLELTDEIVNIDLTADELIDRLKDGKIYTKDKVNIALKNFFQPDKILQLRELALKEVAHHVERKIDIEVPKQIKLRPEKFLACISSNNDTARVVIRKTARLASYYRSPWIVLYVQSSGESGDKIKLDKQRHLINNFKLATELGGEVVKIKSDQITQAIIQLADEREITTICIGKPHLNLFQVILRTAIFNQLLKHIAAKETDLVILS</sequence>